<accession>A0AAU6VJM2</accession>
<keyword evidence="1" id="KW-0472">Membrane</keyword>
<feature type="transmembrane region" description="Helical" evidence="1">
    <location>
        <begin position="36"/>
        <end position="60"/>
    </location>
</feature>
<gene>
    <name evidence="2" type="ORF">MRM63_14675</name>
</gene>
<proteinExistence type="predicted"/>
<evidence type="ECO:0008006" key="3">
    <source>
        <dbReference type="Google" id="ProtNLM"/>
    </source>
</evidence>
<organism evidence="2">
    <name type="scientific">bacterium 19MO03SA05</name>
    <dbReference type="NCBI Taxonomy" id="2920620"/>
    <lineage>
        <taxon>Bacteria</taxon>
    </lineage>
</organism>
<evidence type="ECO:0000313" key="2">
    <source>
        <dbReference type="EMBL" id="XAG86408.1"/>
    </source>
</evidence>
<evidence type="ECO:0000256" key="1">
    <source>
        <dbReference type="SAM" id="Phobius"/>
    </source>
</evidence>
<keyword evidence="1" id="KW-1133">Transmembrane helix</keyword>
<dbReference type="AlphaFoldDB" id="A0AAU6VJM2"/>
<dbReference type="EMBL" id="CP095351">
    <property type="protein sequence ID" value="XAG86408.1"/>
    <property type="molecule type" value="Genomic_DNA"/>
</dbReference>
<protein>
    <recommendedName>
        <fullName evidence="3">DUF4760 domain-containing protein</fullName>
    </recommendedName>
</protein>
<sequence length="211" mass="24133">MALNLLIIIFAIFVIFAGVLYAMYTKNIVSKEGKTTIFELFGIFASIATVLAFLFSLSVYDQDKKERLIQEQERHDLIVSDFIASYQYNERAIEHFLETKVPERGKEVSLVEHSYFVSLEETQFNRILESGIIKDKTLFNKTLSLSEAVKKYNKDLAKLADLNVLLSSRDLGNRTMLLIIMKRDVNQIVDLYSDVAAELKESSNKLLKSDS</sequence>
<keyword evidence="1" id="KW-0812">Transmembrane</keyword>
<reference evidence="2" key="1">
    <citation type="submission" date="2022-03" db="EMBL/GenBank/DDBJ databases">
        <title>Sea Food Isolates.</title>
        <authorList>
            <person name="Li c."/>
        </authorList>
    </citation>
    <scope>NUCLEOTIDE SEQUENCE</scope>
    <source>
        <strain evidence="2">19MO03SA05</strain>
    </source>
</reference>
<name>A0AAU6VJM2_UNCXX</name>
<feature type="transmembrane region" description="Helical" evidence="1">
    <location>
        <begin position="6"/>
        <end position="24"/>
    </location>
</feature>